<accession>A0A5E4QQV9</accession>
<dbReference type="EMBL" id="FZQP02004444">
    <property type="protein sequence ID" value="VVC99953.1"/>
    <property type="molecule type" value="Genomic_DNA"/>
</dbReference>
<dbReference type="PROSITE" id="PS50850">
    <property type="entry name" value="MFS"/>
    <property type="match status" value="1"/>
</dbReference>
<evidence type="ECO:0000313" key="8">
    <source>
        <dbReference type="Proteomes" id="UP000324832"/>
    </source>
</evidence>
<dbReference type="PANTHER" id="PTHR48021">
    <property type="match status" value="1"/>
</dbReference>
<evidence type="ECO:0000256" key="2">
    <source>
        <dbReference type="ARBA" id="ARBA00022692"/>
    </source>
</evidence>
<dbReference type="PANTHER" id="PTHR48021:SF1">
    <property type="entry name" value="GH07001P-RELATED"/>
    <property type="match status" value="1"/>
</dbReference>
<dbReference type="AlphaFoldDB" id="A0A5E4QQV9"/>
<dbReference type="Gene3D" id="1.20.1250.20">
    <property type="entry name" value="MFS general substrate transporter like domains"/>
    <property type="match status" value="1"/>
</dbReference>
<dbReference type="SUPFAM" id="SSF103473">
    <property type="entry name" value="MFS general substrate transporter"/>
    <property type="match status" value="1"/>
</dbReference>
<dbReference type="InterPro" id="IPR005829">
    <property type="entry name" value="Sugar_transporter_CS"/>
</dbReference>
<evidence type="ECO:0000256" key="5">
    <source>
        <dbReference type="SAM" id="Phobius"/>
    </source>
</evidence>
<evidence type="ECO:0000256" key="1">
    <source>
        <dbReference type="ARBA" id="ARBA00004141"/>
    </source>
</evidence>
<evidence type="ECO:0000313" key="7">
    <source>
        <dbReference type="EMBL" id="VVC99953.1"/>
    </source>
</evidence>
<protein>
    <recommendedName>
        <fullName evidence="6">Major facilitator superfamily (MFS) profile domain-containing protein</fullName>
    </recommendedName>
</protein>
<comment type="subcellular location">
    <subcellularLocation>
        <location evidence="1">Membrane</location>
        <topology evidence="1">Multi-pass membrane protein</topology>
    </subcellularLocation>
</comment>
<feature type="transmembrane region" description="Helical" evidence="5">
    <location>
        <begin position="145"/>
        <end position="166"/>
    </location>
</feature>
<feature type="transmembrane region" description="Helical" evidence="5">
    <location>
        <begin position="87"/>
        <end position="103"/>
    </location>
</feature>
<dbReference type="GO" id="GO:0022857">
    <property type="term" value="F:transmembrane transporter activity"/>
    <property type="evidence" value="ECO:0007669"/>
    <property type="project" value="InterPro"/>
</dbReference>
<name>A0A5E4QQV9_9NEOP</name>
<dbReference type="PROSITE" id="PS00217">
    <property type="entry name" value="SUGAR_TRANSPORT_2"/>
    <property type="match status" value="1"/>
</dbReference>
<keyword evidence="4 5" id="KW-0472">Membrane</keyword>
<organism evidence="7 8">
    <name type="scientific">Leptidea sinapis</name>
    <dbReference type="NCBI Taxonomy" id="189913"/>
    <lineage>
        <taxon>Eukaryota</taxon>
        <taxon>Metazoa</taxon>
        <taxon>Ecdysozoa</taxon>
        <taxon>Arthropoda</taxon>
        <taxon>Hexapoda</taxon>
        <taxon>Insecta</taxon>
        <taxon>Pterygota</taxon>
        <taxon>Neoptera</taxon>
        <taxon>Endopterygota</taxon>
        <taxon>Lepidoptera</taxon>
        <taxon>Glossata</taxon>
        <taxon>Ditrysia</taxon>
        <taxon>Papilionoidea</taxon>
        <taxon>Pieridae</taxon>
        <taxon>Dismorphiinae</taxon>
        <taxon>Leptidea</taxon>
    </lineage>
</organism>
<feature type="transmembrane region" description="Helical" evidence="5">
    <location>
        <begin position="109"/>
        <end position="133"/>
    </location>
</feature>
<feature type="transmembrane region" description="Helical" evidence="5">
    <location>
        <begin position="12"/>
        <end position="36"/>
    </location>
</feature>
<proteinExistence type="predicted"/>
<dbReference type="Proteomes" id="UP000324832">
    <property type="component" value="Unassembled WGS sequence"/>
</dbReference>
<dbReference type="InterPro" id="IPR005828">
    <property type="entry name" value="MFS_sugar_transport-like"/>
</dbReference>
<evidence type="ECO:0000256" key="4">
    <source>
        <dbReference type="ARBA" id="ARBA00023136"/>
    </source>
</evidence>
<reference evidence="7 8" key="1">
    <citation type="submission" date="2017-07" db="EMBL/GenBank/DDBJ databases">
        <authorList>
            <person name="Talla V."/>
            <person name="Backstrom N."/>
        </authorList>
    </citation>
    <scope>NUCLEOTIDE SEQUENCE [LARGE SCALE GENOMIC DNA]</scope>
</reference>
<feature type="transmembrane region" description="Helical" evidence="5">
    <location>
        <begin position="172"/>
        <end position="192"/>
    </location>
</feature>
<feature type="domain" description="Major facilitator superfamily (MFS) profile" evidence="6">
    <location>
        <begin position="1"/>
        <end position="320"/>
    </location>
</feature>
<dbReference type="InterPro" id="IPR020846">
    <property type="entry name" value="MFS_dom"/>
</dbReference>
<dbReference type="Pfam" id="PF00083">
    <property type="entry name" value="Sugar_tr"/>
    <property type="match status" value="1"/>
</dbReference>
<gene>
    <name evidence="7" type="ORF">LSINAPIS_LOCUS10705</name>
</gene>
<sequence>MIRESSPVLKLVINTFTLNGTLGNFLIGLLFVWPSYTLNLYTSKNTTLLSKPMTEIEGSLLGSLPCLGALFGTVLSGIIINGFGRKIGGIAIAMPYIASWLMIDLSSSAIVVLIARFLAGISCGATVVHAPIFISEVADESVRGLLASAIAFFYCFGVLVSYIFGWVLTFRYIVWMNILFCILYVALLLSIMESPVFLLKKRGPEAARESIAYYKGLSSNSKEVTDALARLKQEIMPAVELIAICDTDELEKEKLNDDNGVEQEKMPPYKILYLDGNGSSASLRQNHIRSSSTKLVATSLFGSVRSCLIQWVPVLWVLLR</sequence>
<evidence type="ECO:0000259" key="6">
    <source>
        <dbReference type="PROSITE" id="PS50850"/>
    </source>
</evidence>
<dbReference type="InterPro" id="IPR050549">
    <property type="entry name" value="MFS_Trehalose_Transporter"/>
</dbReference>
<evidence type="ECO:0000256" key="3">
    <source>
        <dbReference type="ARBA" id="ARBA00022989"/>
    </source>
</evidence>
<feature type="transmembrane region" description="Helical" evidence="5">
    <location>
        <begin position="56"/>
        <end position="80"/>
    </location>
</feature>
<keyword evidence="8" id="KW-1185">Reference proteome</keyword>
<keyword evidence="3 5" id="KW-1133">Transmembrane helix</keyword>
<keyword evidence="2 5" id="KW-0812">Transmembrane</keyword>
<dbReference type="GO" id="GO:0016020">
    <property type="term" value="C:membrane"/>
    <property type="evidence" value="ECO:0007669"/>
    <property type="project" value="UniProtKB-SubCell"/>
</dbReference>
<dbReference type="InterPro" id="IPR036259">
    <property type="entry name" value="MFS_trans_sf"/>
</dbReference>